<reference evidence="1 2" key="1">
    <citation type="submission" date="2020-05" db="EMBL/GenBank/DDBJ databases">
        <title>Horizontal transmission and recombination maintain forever young bacterial symbiont genomes.</title>
        <authorList>
            <person name="Russell S.L."/>
            <person name="Pepper-Tunick E."/>
            <person name="Svedberg J."/>
            <person name="Byrne A."/>
            <person name="Ruelas Castillo J."/>
            <person name="Vollmers C."/>
            <person name="Beinart R.A."/>
            <person name="Corbett-Detig R."/>
        </authorList>
    </citation>
    <scope>NUCLEOTIDE SEQUENCE [LARGE SCALE GENOMIC DNA]</scope>
    <source>
        <strain evidence="1">455</strain>
    </source>
</reference>
<dbReference type="AlphaFoldDB" id="A0A853EZW0"/>
<dbReference type="Proteomes" id="UP000568751">
    <property type="component" value="Unassembled WGS sequence"/>
</dbReference>
<protein>
    <submittedName>
        <fullName evidence="1">Uncharacterized protein</fullName>
    </submittedName>
</protein>
<proteinExistence type="predicted"/>
<evidence type="ECO:0000313" key="1">
    <source>
        <dbReference type="EMBL" id="NYT27183.1"/>
    </source>
</evidence>
<comment type="caution">
    <text evidence="1">The sequence shown here is derived from an EMBL/GenBank/DDBJ whole genome shotgun (WGS) entry which is preliminary data.</text>
</comment>
<gene>
    <name evidence="1" type="ORF">H0A76_04365</name>
</gene>
<evidence type="ECO:0000313" key="2">
    <source>
        <dbReference type="Proteomes" id="UP000568751"/>
    </source>
</evidence>
<accession>A0A853EZW0</accession>
<name>A0A853EZW0_9GAMM</name>
<sequence length="85" mass="9252">MSVLNVLWKKNPPRGYFKTVKGSQYTSGCTPSGFKNWVLLSPKGRQKGRKPQIISALNASGEVLNVKKGFLNGKTKLKGGFKTPG</sequence>
<dbReference type="EMBL" id="JACCHT010000001">
    <property type="protein sequence ID" value="NYT27183.1"/>
    <property type="molecule type" value="Genomic_DNA"/>
</dbReference>
<organism evidence="1 2">
    <name type="scientific">Candidatus Thiodubiliella endoseptemdiera</name>
    <dbReference type="NCBI Taxonomy" id="2738886"/>
    <lineage>
        <taxon>Bacteria</taxon>
        <taxon>Pseudomonadati</taxon>
        <taxon>Pseudomonadota</taxon>
        <taxon>Gammaproteobacteria</taxon>
        <taxon>Candidatus Pseudothioglobaceae</taxon>
        <taxon>Candidatus Thiodubiliella</taxon>
    </lineage>
</organism>